<evidence type="ECO:0000313" key="4">
    <source>
        <dbReference type="EMBL" id="WXA98811.1"/>
    </source>
</evidence>
<keyword evidence="2" id="KW-0472">Membrane</keyword>
<keyword evidence="2" id="KW-1133">Transmembrane helix</keyword>
<dbReference type="InterPro" id="IPR007349">
    <property type="entry name" value="DUF418"/>
</dbReference>
<dbReference type="InterPro" id="IPR052529">
    <property type="entry name" value="Bact_Transport_Assoc"/>
</dbReference>
<dbReference type="EMBL" id="CP089982">
    <property type="protein sequence ID" value="WXA98811.1"/>
    <property type="molecule type" value="Genomic_DNA"/>
</dbReference>
<feature type="transmembrane region" description="Helical" evidence="2">
    <location>
        <begin position="139"/>
        <end position="154"/>
    </location>
</feature>
<feature type="domain" description="DUF418" evidence="3">
    <location>
        <begin position="251"/>
        <end position="407"/>
    </location>
</feature>
<evidence type="ECO:0000313" key="5">
    <source>
        <dbReference type="Proteomes" id="UP001379533"/>
    </source>
</evidence>
<dbReference type="Pfam" id="PF04235">
    <property type="entry name" value="DUF418"/>
    <property type="match status" value="1"/>
</dbReference>
<feature type="transmembrane region" description="Helical" evidence="2">
    <location>
        <begin position="340"/>
        <end position="359"/>
    </location>
</feature>
<keyword evidence="5" id="KW-1185">Reference proteome</keyword>
<feature type="transmembrane region" description="Helical" evidence="2">
    <location>
        <begin position="159"/>
        <end position="178"/>
    </location>
</feature>
<protein>
    <submittedName>
        <fullName evidence="4">DUF418 domain-containing protein</fullName>
    </submittedName>
</protein>
<keyword evidence="2" id="KW-0812">Transmembrane</keyword>
<feature type="transmembrane region" description="Helical" evidence="2">
    <location>
        <begin position="258"/>
        <end position="279"/>
    </location>
</feature>
<dbReference type="PANTHER" id="PTHR30590:SF2">
    <property type="entry name" value="INNER MEMBRANE PROTEIN"/>
    <property type="match status" value="1"/>
</dbReference>
<dbReference type="Proteomes" id="UP001379533">
    <property type="component" value="Chromosome"/>
</dbReference>
<feature type="transmembrane region" description="Helical" evidence="2">
    <location>
        <begin position="224"/>
        <end position="246"/>
    </location>
</feature>
<evidence type="ECO:0000256" key="1">
    <source>
        <dbReference type="SAM" id="MobiDB-lite"/>
    </source>
</evidence>
<reference evidence="4 5" key="1">
    <citation type="submission" date="2021-12" db="EMBL/GenBank/DDBJ databases">
        <title>Discovery of the Pendulisporaceae a myxobacterial family with distinct sporulation behavior and unique specialized metabolism.</title>
        <authorList>
            <person name="Garcia R."/>
            <person name="Popoff A."/>
            <person name="Bader C.D."/>
            <person name="Loehr J."/>
            <person name="Walesch S."/>
            <person name="Walt C."/>
            <person name="Boldt J."/>
            <person name="Bunk B."/>
            <person name="Haeckl F.J.F.P.J."/>
            <person name="Gunesch A.P."/>
            <person name="Birkelbach J."/>
            <person name="Nuebel U."/>
            <person name="Pietschmann T."/>
            <person name="Bach T."/>
            <person name="Mueller R."/>
        </authorList>
    </citation>
    <scope>NUCLEOTIDE SEQUENCE [LARGE SCALE GENOMIC DNA]</scope>
    <source>
        <strain evidence="4 5">MSr12523</strain>
    </source>
</reference>
<feature type="region of interest" description="Disordered" evidence="1">
    <location>
        <begin position="1"/>
        <end position="22"/>
    </location>
</feature>
<evidence type="ECO:0000259" key="3">
    <source>
        <dbReference type="Pfam" id="PF04235"/>
    </source>
</evidence>
<gene>
    <name evidence="4" type="ORF">LZC95_18535</name>
</gene>
<evidence type="ECO:0000256" key="2">
    <source>
        <dbReference type="SAM" id="Phobius"/>
    </source>
</evidence>
<feature type="transmembrane region" description="Helical" evidence="2">
    <location>
        <begin position="79"/>
        <end position="102"/>
    </location>
</feature>
<organism evidence="4 5">
    <name type="scientific">Pendulispora brunnea</name>
    <dbReference type="NCBI Taxonomy" id="2905690"/>
    <lineage>
        <taxon>Bacteria</taxon>
        <taxon>Pseudomonadati</taxon>
        <taxon>Myxococcota</taxon>
        <taxon>Myxococcia</taxon>
        <taxon>Myxococcales</taxon>
        <taxon>Sorangiineae</taxon>
        <taxon>Pendulisporaceae</taxon>
        <taxon>Pendulispora</taxon>
    </lineage>
</organism>
<feature type="transmembrane region" description="Helical" evidence="2">
    <location>
        <begin position="299"/>
        <end position="320"/>
    </location>
</feature>
<feature type="compositionally biased region" description="Polar residues" evidence="1">
    <location>
        <begin position="1"/>
        <end position="14"/>
    </location>
</feature>
<feature type="transmembrane region" description="Helical" evidence="2">
    <location>
        <begin position="365"/>
        <end position="389"/>
    </location>
</feature>
<accession>A0ABZ2KR53</accession>
<dbReference type="PANTHER" id="PTHR30590">
    <property type="entry name" value="INNER MEMBRANE PROTEIN"/>
    <property type="match status" value="1"/>
</dbReference>
<sequence length="419" mass="48013">MTTTPVDENWTMESSPARGTRATPVTKASRIEDMDIIRGMALFGVLTMNLAMAFRVPFMGNPWEMPKELLERTVFRLELIVLAGRAMTLFSILFGIGLAIFLERASARGPGAMWLLARRLLFLTAFGLVHVFLIWNGDILTSYSLAGLIALLFIRQPTWVVLLAAGGFFLWHVIGHFWPWALAVTDHNVPGHYEESLRVYGTSGYWDIVRFRAPEFLRMEMPGFLFLLPDELTKMLLGVAIWRSGILRLEVREKYRKTLRWTAVLGIVYGIAYPMYRWVHFEIYHSPRVPPGTWQKLLLNWHAMNIACALGYGAALLLLLRHTTWRRRLGIFAPLGRMAFTNYLTQSIVFTTLFYGYGFGLLGKFGLAFTALIGIAFYIFQGIVSAVWLRHFRFGPFEWVWRSLTYGQLQPLRRAAVEV</sequence>
<feature type="transmembrane region" description="Helical" evidence="2">
    <location>
        <begin position="36"/>
        <end position="59"/>
    </location>
</feature>
<proteinExistence type="predicted"/>
<dbReference type="RefSeq" id="WP_394849431.1">
    <property type="nucleotide sequence ID" value="NZ_CP089982.1"/>
</dbReference>
<name>A0ABZ2KR53_9BACT</name>